<reference evidence="11 12" key="1">
    <citation type="submission" date="2012-04" db="EMBL/GenBank/DDBJ databases">
        <title>The Genome Sequence of Bacillus cereus HuA4-10.</title>
        <authorList>
            <consortium name="The Broad Institute Genome Sequencing Platform"/>
            <consortium name="The Broad Institute Genome Sequencing Center for Infectious Disease"/>
            <person name="Feldgarden M."/>
            <person name="Van der Auwera G.A."/>
            <person name="Mahillon J."/>
            <person name="Duprez V."/>
            <person name="Timmery S."/>
            <person name="Mattelet C."/>
            <person name="Dierick K."/>
            <person name="Sun M."/>
            <person name="Yu Z."/>
            <person name="Zhu L."/>
            <person name="Hu X."/>
            <person name="Shank E.B."/>
            <person name="Swiecicka I."/>
            <person name="Hansen B.M."/>
            <person name="Andrup L."/>
            <person name="Young S.K."/>
            <person name="Zeng Q."/>
            <person name="Gargeya S."/>
            <person name="Fitzgerald M."/>
            <person name="Haas B."/>
            <person name="Abouelleil A."/>
            <person name="Alvarado L."/>
            <person name="Arachchi H.M."/>
            <person name="Berlin A."/>
            <person name="Chapman S.B."/>
            <person name="Goldberg J."/>
            <person name="Griggs A."/>
            <person name="Gujja S."/>
            <person name="Hansen M."/>
            <person name="Howarth C."/>
            <person name="Imamovic A."/>
            <person name="Larimer J."/>
            <person name="McCowen C."/>
            <person name="Montmayeur A."/>
            <person name="Murphy C."/>
            <person name="Neiman D."/>
            <person name="Pearson M."/>
            <person name="Priest M."/>
            <person name="Roberts A."/>
            <person name="Saif S."/>
            <person name="Shea T."/>
            <person name="Sisk P."/>
            <person name="Sykes S."/>
            <person name="Wortman J."/>
            <person name="Nusbaum C."/>
            <person name="Birren B."/>
        </authorList>
    </citation>
    <scope>NUCLEOTIDE SEQUENCE [LARGE SCALE GENOMIC DNA]</scope>
    <source>
        <strain evidence="11 12">HuA4-10</strain>
    </source>
</reference>
<feature type="domain" description="ABC transmembrane type-1" evidence="10">
    <location>
        <begin position="25"/>
        <end position="303"/>
    </location>
</feature>
<organism evidence="11 12">
    <name type="scientific">Bacillus cereus HuA4-10</name>
    <dbReference type="NCBI Taxonomy" id="1053206"/>
    <lineage>
        <taxon>Bacteria</taxon>
        <taxon>Bacillati</taxon>
        <taxon>Bacillota</taxon>
        <taxon>Bacilli</taxon>
        <taxon>Bacillales</taxon>
        <taxon>Bacillaceae</taxon>
        <taxon>Bacillus</taxon>
        <taxon>Bacillus cereus group</taxon>
    </lineage>
</organism>
<dbReference type="PROSITE" id="PS50929">
    <property type="entry name" value="ABC_TM1F"/>
    <property type="match status" value="1"/>
</dbReference>
<keyword evidence="6 8" id="KW-1133">Transmembrane helix</keyword>
<dbReference type="InterPro" id="IPR036640">
    <property type="entry name" value="ABC1_TM_sf"/>
</dbReference>
<comment type="similarity">
    <text evidence="2">Belongs to the ABC transporter superfamily.</text>
</comment>
<dbReference type="InterPro" id="IPR017871">
    <property type="entry name" value="ABC_transporter-like_CS"/>
</dbReference>
<dbReference type="EMBL" id="AHEA01000041">
    <property type="protein sequence ID" value="EJQ74378.1"/>
    <property type="molecule type" value="Genomic_DNA"/>
</dbReference>
<dbReference type="Proteomes" id="UP000006977">
    <property type="component" value="Unassembled WGS sequence"/>
</dbReference>
<dbReference type="PANTHER" id="PTHR43394">
    <property type="entry name" value="ATP-DEPENDENT PERMEASE MDL1, MITOCHONDRIAL"/>
    <property type="match status" value="1"/>
</dbReference>
<dbReference type="InterPro" id="IPR027417">
    <property type="entry name" value="P-loop_NTPase"/>
</dbReference>
<dbReference type="AlphaFoldDB" id="J7ZYC3"/>
<protein>
    <recommendedName>
        <fullName evidence="13">ABC transporter ATP-binding protein</fullName>
    </recommendedName>
</protein>
<feature type="transmembrane region" description="Helical" evidence="8">
    <location>
        <begin position="136"/>
        <end position="156"/>
    </location>
</feature>
<evidence type="ECO:0000256" key="5">
    <source>
        <dbReference type="ARBA" id="ARBA00022840"/>
    </source>
</evidence>
<gene>
    <name evidence="11" type="ORF">IGC_04929</name>
</gene>
<keyword evidence="5" id="KW-0067">ATP-binding</keyword>
<dbReference type="InterPro" id="IPR003593">
    <property type="entry name" value="AAA+_ATPase"/>
</dbReference>
<dbReference type="Pfam" id="PF00664">
    <property type="entry name" value="ABC_membrane"/>
    <property type="match status" value="1"/>
</dbReference>
<dbReference type="FunFam" id="3.40.50.300:FF:000218">
    <property type="entry name" value="Multidrug ABC transporter ATP-binding protein"/>
    <property type="match status" value="1"/>
</dbReference>
<dbReference type="InterPro" id="IPR003439">
    <property type="entry name" value="ABC_transporter-like_ATP-bd"/>
</dbReference>
<keyword evidence="3 8" id="KW-0812">Transmembrane</keyword>
<dbReference type="PATRIC" id="fig|1053206.3.peg.5040"/>
<evidence type="ECO:0000259" key="9">
    <source>
        <dbReference type="PROSITE" id="PS50893"/>
    </source>
</evidence>
<dbReference type="PROSITE" id="PS50893">
    <property type="entry name" value="ABC_TRANSPORTER_2"/>
    <property type="match status" value="1"/>
</dbReference>
<evidence type="ECO:0000256" key="1">
    <source>
        <dbReference type="ARBA" id="ARBA00004651"/>
    </source>
</evidence>
<dbReference type="GO" id="GO:0016887">
    <property type="term" value="F:ATP hydrolysis activity"/>
    <property type="evidence" value="ECO:0007669"/>
    <property type="project" value="InterPro"/>
</dbReference>
<evidence type="ECO:0000256" key="8">
    <source>
        <dbReference type="SAM" id="Phobius"/>
    </source>
</evidence>
<sequence>MKTLSVKQFIDILNRYRPSKWLLSIAFILSIIQTGLSLVVPLISKELIDILVVNEFNILIIFGLILVFILQVSLSGISLYMMIYIGEKIIVRLREDLWSKIVRFPVKFYDANNSGEIMSRITNDTNVMKSFFVDHLIPFFTGLITIVGSLIILFLIDWTIALIFLLVFPLVFLVLSPLGKKMYSVSKNLQNETASFQGDLGRVLSDIRLVKLSVAENEEAAQGGKRARRLYRYGLKSGKIMAMVLPLITTTILMVLVCIFGYGGYKVATGSLSTGELVAIVFYLFQIMAPVTSMAQFFTHSQRAMGATERVNSLLKEELEESIIANKDNTNKENEVGITFSNVAFSYSDNREILNNISFIAKGCQKTAIVGESGAGKTTLFSLLERFYTVTNGDIYHDGKSIYSYHLNEWREKIAYVSQDSPIMEGSIRRNLVYGAKRDISDFNIFDALKKSNLDSFVLSLPQGLDTEVGERGIRLSGGQKQRIAIARAIIRDPEILLLDEATAHLDVQSEALVQEALNNLMKDRTTIIIAHRLSTVMDADCIVVIQDGKVSGYGPHHELYKTNQLYQKLVDQQTISSNFDVTVKQNLTALIKN</sequence>
<evidence type="ECO:0000256" key="7">
    <source>
        <dbReference type="ARBA" id="ARBA00023136"/>
    </source>
</evidence>
<dbReference type="Gene3D" id="1.20.1560.10">
    <property type="entry name" value="ABC transporter type 1, transmembrane domain"/>
    <property type="match status" value="1"/>
</dbReference>
<feature type="transmembrane region" description="Helical" evidence="8">
    <location>
        <begin position="240"/>
        <end position="265"/>
    </location>
</feature>
<dbReference type="SUPFAM" id="SSF90123">
    <property type="entry name" value="ABC transporter transmembrane region"/>
    <property type="match status" value="1"/>
</dbReference>
<evidence type="ECO:0000313" key="12">
    <source>
        <dbReference type="Proteomes" id="UP000006977"/>
    </source>
</evidence>
<feature type="transmembrane region" description="Helical" evidence="8">
    <location>
        <begin position="162"/>
        <end position="179"/>
    </location>
</feature>
<dbReference type="SMART" id="SM00382">
    <property type="entry name" value="AAA"/>
    <property type="match status" value="1"/>
</dbReference>
<comment type="caution">
    <text evidence="11">The sequence shown here is derived from an EMBL/GenBank/DDBJ whole genome shotgun (WGS) entry which is preliminary data.</text>
</comment>
<dbReference type="RefSeq" id="WP_002150914.1">
    <property type="nucleotide sequence ID" value="NZ_JH792149.1"/>
</dbReference>
<dbReference type="PROSITE" id="PS00211">
    <property type="entry name" value="ABC_TRANSPORTER_1"/>
    <property type="match status" value="1"/>
</dbReference>
<keyword evidence="4" id="KW-0547">Nucleotide-binding</keyword>
<feature type="domain" description="ABC transporter" evidence="9">
    <location>
        <begin position="338"/>
        <end position="573"/>
    </location>
</feature>
<dbReference type="InterPro" id="IPR039421">
    <property type="entry name" value="Type_1_exporter"/>
</dbReference>
<evidence type="ECO:0000256" key="3">
    <source>
        <dbReference type="ARBA" id="ARBA00022692"/>
    </source>
</evidence>
<dbReference type="GO" id="GO:0005886">
    <property type="term" value="C:plasma membrane"/>
    <property type="evidence" value="ECO:0007669"/>
    <property type="project" value="UniProtKB-SubCell"/>
</dbReference>
<evidence type="ECO:0008006" key="13">
    <source>
        <dbReference type="Google" id="ProtNLM"/>
    </source>
</evidence>
<dbReference type="SUPFAM" id="SSF52540">
    <property type="entry name" value="P-loop containing nucleoside triphosphate hydrolases"/>
    <property type="match status" value="1"/>
</dbReference>
<name>J7ZYC3_BACCE</name>
<feature type="transmembrane region" description="Helical" evidence="8">
    <location>
        <begin position="277"/>
        <end position="298"/>
    </location>
</feature>
<evidence type="ECO:0000256" key="4">
    <source>
        <dbReference type="ARBA" id="ARBA00022741"/>
    </source>
</evidence>
<dbReference type="GO" id="GO:0015421">
    <property type="term" value="F:ABC-type oligopeptide transporter activity"/>
    <property type="evidence" value="ECO:0007669"/>
    <property type="project" value="TreeGrafter"/>
</dbReference>
<evidence type="ECO:0000256" key="6">
    <source>
        <dbReference type="ARBA" id="ARBA00022989"/>
    </source>
</evidence>
<evidence type="ECO:0000256" key="2">
    <source>
        <dbReference type="ARBA" id="ARBA00005417"/>
    </source>
</evidence>
<dbReference type="CDD" id="cd18551">
    <property type="entry name" value="ABC_6TM_LmrA_like"/>
    <property type="match status" value="1"/>
</dbReference>
<dbReference type="PANTHER" id="PTHR43394:SF1">
    <property type="entry name" value="ATP-BINDING CASSETTE SUB-FAMILY B MEMBER 10, MITOCHONDRIAL"/>
    <property type="match status" value="1"/>
</dbReference>
<feature type="transmembrane region" description="Helical" evidence="8">
    <location>
        <begin position="21"/>
        <end position="44"/>
    </location>
</feature>
<comment type="subcellular location">
    <subcellularLocation>
        <location evidence="1">Cell membrane</location>
        <topology evidence="1">Multi-pass membrane protein</topology>
    </subcellularLocation>
</comment>
<dbReference type="Pfam" id="PF00005">
    <property type="entry name" value="ABC_tran"/>
    <property type="match status" value="1"/>
</dbReference>
<evidence type="ECO:0000259" key="10">
    <source>
        <dbReference type="PROSITE" id="PS50929"/>
    </source>
</evidence>
<dbReference type="HOGENOM" id="CLU_000604_84_3_9"/>
<feature type="transmembrane region" description="Helical" evidence="8">
    <location>
        <begin position="56"/>
        <end position="85"/>
    </location>
</feature>
<dbReference type="GO" id="GO:0005524">
    <property type="term" value="F:ATP binding"/>
    <property type="evidence" value="ECO:0007669"/>
    <property type="project" value="UniProtKB-KW"/>
</dbReference>
<proteinExistence type="inferred from homology"/>
<evidence type="ECO:0000313" key="11">
    <source>
        <dbReference type="EMBL" id="EJQ74378.1"/>
    </source>
</evidence>
<dbReference type="Gene3D" id="3.40.50.300">
    <property type="entry name" value="P-loop containing nucleotide triphosphate hydrolases"/>
    <property type="match status" value="1"/>
</dbReference>
<keyword evidence="7 8" id="KW-0472">Membrane</keyword>
<accession>J7ZYC3</accession>
<dbReference type="InterPro" id="IPR011527">
    <property type="entry name" value="ABC1_TM_dom"/>
</dbReference>